<dbReference type="STRING" id="670386.D3BRV6"/>
<dbReference type="FunCoup" id="D3BRV6">
    <property type="interactions" value="189"/>
</dbReference>
<dbReference type="AlphaFoldDB" id="D3BRV6"/>
<dbReference type="Pfam" id="PF05427">
    <property type="entry name" value="FIBP"/>
    <property type="match status" value="2"/>
</dbReference>
<evidence type="ECO:0000256" key="1">
    <source>
        <dbReference type="SAM" id="MobiDB-lite"/>
    </source>
</evidence>
<dbReference type="PANTHER" id="PTHR13223">
    <property type="entry name" value="ACIDIC FIBROBLAST GROWTH FACTOR INTRACELLULAR BINDING PROTEIN"/>
    <property type="match status" value="1"/>
</dbReference>
<dbReference type="Proteomes" id="UP000001396">
    <property type="component" value="Unassembled WGS sequence"/>
</dbReference>
<dbReference type="EMBL" id="ADBJ01000050">
    <property type="protein sequence ID" value="EFA76138.1"/>
    <property type="molecule type" value="Genomic_DNA"/>
</dbReference>
<organism evidence="2 3">
    <name type="scientific">Heterostelium pallidum (strain ATCC 26659 / Pp 5 / PN500)</name>
    <name type="common">Cellular slime mold</name>
    <name type="synonym">Polysphondylium pallidum</name>
    <dbReference type="NCBI Taxonomy" id="670386"/>
    <lineage>
        <taxon>Eukaryota</taxon>
        <taxon>Amoebozoa</taxon>
        <taxon>Evosea</taxon>
        <taxon>Eumycetozoa</taxon>
        <taxon>Dictyostelia</taxon>
        <taxon>Acytosteliales</taxon>
        <taxon>Acytosteliaceae</taxon>
        <taxon>Heterostelium</taxon>
    </lineage>
</organism>
<sequence length="503" mass="57646">MNEDSYRNLLANYNQFYGKSKILFDVFVSDPIPVNTFIYKSWLDGLTERECASRRDAIDKMSSNSTTGSWQLLLEETEDQYRNFSLLQTALEHPKTLANHSMFQMDLISRRLLIEGYYEFDDYLMRELIGRKLTSGQRRDLDDTSEKLKIRLSTCERQFDNLKRISRVVFTDVKSNSIDLITNEFSLSRDLAKKYARVLFLCFHRFDLSHKRVNVLNTQELMRAAEQVMSYWGDPMKLYCMDLDIKLKEDVRDLKVYLSKETDRYWRLIKSRYQSTSSSSSSTATTVVPPLTTNTSTGNLNVNQSPRVLTGNSSQQLMMNQSSNTVPTPPLTSVSTTNSATPIATSTSTSANNIMNSIAPNLPPIFSSQQQITMTTASSSTPANISINNFAQIIALLNNEKLKAMDSKFKSLLKGILAIGSNLSDSKEFRNLFEDIIEKIIDPLKRMDLTRDETDTFFMFMVEVFSPEALILLSLSHKDRVVQNWKSFIEGIREIVKYIYEIV</sequence>
<dbReference type="RefSeq" id="XP_020428272.1">
    <property type="nucleotide sequence ID" value="XM_020581485.1"/>
</dbReference>
<protein>
    <submittedName>
        <fullName evidence="2">Uncharacterized protein</fullName>
    </submittedName>
</protein>
<dbReference type="InParanoid" id="D3BRV6"/>
<keyword evidence="3" id="KW-1185">Reference proteome</keyword>
<evidence type="ECO:0000313" key="3">
    <source>
        <dbReference type="Proteomes" id="UP000001396"/>
    </source>
</evidence>
<feature type="compositionally biased region" description="Low complexity" evidence="1">
    <location>
        <begin position="277"/>
        <end position="297"/>
    </location>
</feature>
<dbReference type="OMA" id="DWPAIGF"/>
<evidence type="ECO:0000313" key="2">
    <source>
        <dbReference type="EMBL" id="EFA76138.1"/>
    </source>
</evidence>
<comment type="caution">
    <text evidence="2">The sequence shown here is derived from an EMBL/GenBank/DDBJ whole genome shotgun (WGS) entry which is preliminary data.</text>
</comment>
<name>D3BRV6_HETP5</name>
<feature type="region of interest" description="Disordered" evidence="1">
    <location>
        <begin position="277"/>
        <end position="348"/>
    </location>
</feature>
<dbReference type="GeneID" id="31366188"/>
<dbReference type="PANTHER" id="PTHR13223:SF2">
    <property type="entry name" value="ACIDIC FIBROBLAST GROWTH FACTOR INTRACELLULAR-BINDING PROTEIN"/>
    <property type="match status" value="1"/>
</dbReference>
<dbReference type="GO" id="GO:0005634">
    <property type="term" value="C:nucleus"/>
    <property type="evidence" value="ECO:0007669"/>
    <property type="project" value="TreeGrafter"/>
</dbReference>
<gene>
    <name evidence="2" type="ORF">PPL_10719</name>
</gene>
<reference evidence="2 3" key="1">
    <citation type="journal article" date="2011" name="Genome Res.">
        <title>Phylogeny-wide analysis of social amoeba genomes highlights ancient origins for complex intercellular communication.</title>
        <authorList>
            <person name="Heidel A.J."/>
            <person name="Lawal H.M."/>
            <person name="Felder M."/>
            <person name="Schilde C."/>
            <person name="Helps N.R."/>
            <person name="Tunggal B."/>
            <person name="Rivero F."/>
            <person name="John U."/>
            <person name="Schleicher M."/>
            <person name="Eichinger L."/>
            <person name="Platzer M."/>
            <person name="Noegel A.A."/>
            <person name="Schaap P."/>
            <person name="Gloeckner G."/>
        </authorList>
    </citation>
    <scope>NUCLEOTIDE SEQUENCE [LARGE SCALE GENOMIC DNA]</scope>
    <source>
        <strain evidence="3">ATCC 26659 / Pp 5 / PN500</strain>
    </source>
</reference>
<dbReference type="InterPro" id="IPR008614">
    <property type="entry name" value="FIBP"/>
</dbReference>
<proteinExistence type="predicted"/>
<feature type="compositionally biased region" description="Low complexity" evidence="1">
    <location>
        <begin position="312"/>
        <end position="348"/>
    </location>
</feature>
<feature type="compositionally biased region" description="Polar residues" evidence="1">
    <location>
        <begin position="298"/>
        <end position="311"/>
    </location>
</feature>
<accession>D3BRV6</accession>